<evidence type="ECO:0000313" key="2">
    <source>
        <dbReference type="Proteomes" id="UP000467105"/>
    </source>
</evidence>
<dbReference type="PROSITE" id="PS00125">
    <property type="entry name" value="SER_THR_PHOSPHATASE"/>
    <property type="match status" value="1"/>
</dbReference>
<keyword evidence="2" id="KW-1185">Reference proteome</keyword>
<dbReference type="GO" id="GO:0110154">
    <property type="term" value="P:RNA decapping"/>
    <property type="evidence" value="ECO:0007669"/>
    <property type="project" value="TreeGrafter"/>
</dbReference>
<organism evidence="1 2">
    <name type="scientific">Mycobacterium parmense</name>
    <dbReference type="NCBI Taxonomy" id="185642"/>
    <lineage>
        <taxon>Bacteria</taxon>
        <taxon>Bacillati</taxon>
        <taxon>Actinomycetota</taxon>
        <taxon>Actinomycetes</taxon>
        <taxon>Mycobacteriales</taxon>
        <taxon>Mycobacteriaceae</taxon>
        <taxon>Mycobacterium</taxon>
        <taxon>Mycobacterium simiae complex</taxon>
    </lineage>
</organism>
<dbReference type="RefSeq" id="WP_232066538.1">
    <property type="nucleotide sequence ID" value="NZ_AP022614.1"/>
</dbReference>
<dbReference type="InterPro" id="IPR004843">
    <property type="entry name" value="Calcineurin-like_PHP"/>
</dbReference>
<dbReference type="InterPro" id="IPR050126">
    <property type="entry name" value="Ap4A_hydrolase"/>
</dbReference>
<accession>A0A7I7YR75</accession>
<name>A0A7I7YR75_9MYCO</name>
<dbReference type="SUPFAM" id="SSF56300">
    <property type="entry name" value="Metallo-dependent phosphatases"/>
    <property type="match status" value="1"/>
</dbReference>
<dbReference type="InterPro" id="IPR029052">
    <property type="entry name" value="Metallo-depent_PP-like"/>
</dbReference>
<evidence type="ECO:0000313" key="1">
    <source>
        <dbReference type="EMBL" id="BBZ43654.1"/>
    </source>
</evidence>
<dbReference type="AlphaFoldDB" id="A0A7I7YR75"/>
<dbReference type="GO" id="GO:0005737">
    <property type="term" value="C:cytoplasm"/>
    <property type="evidence" value="ECO:0007669"/>
    <property type="project" value="TreeGrafter"/>
</dbReference>
<dbReference type="PANTHER" id="PTHR42850">
    <property type="entry name" value="METALLOPHOSPHOESTERASE"/>
    <property type="match status" value="1"/>
</dbReference>
<reference evidence="1 2" key="1">
    <citation type="journal article" date="2019" name="Emerg. Microbes Infect.">
        <title>Comprehensive subspecies identification of 175 nontuberculous mycobacteria species based on 7547 genomic profiles.</title>
        <authorList>
            <person name="Matsumoto Y."/>
            <person name="Kinjo T."/>
            <person name="Motooka D."/>
            <person name="Nabeya D."/>
            <person name="Jung N."/>
            <person name="Uechi K."/>
            <person name="Horii T."/>
            <person name="Iida T."/>
            <person name="Fujita J."/>
            <person name="Nakamura S."/>
        </authorList>
    </citation>
    <scope>NUCLEOTIDE SEQUENCE [LARGE SCALE GENOMIC DNA]</scope>
    <source>
        <strain evidence="1 2">JCM 14742</strain>
    </source>
</reference>
<dbReference type="PANTHER" id="PTHR42850:SF4">
    <property type="entry name" value="ZINC-DEPENDENT ENDOPOLYPHOSPHATASE"/>
    <property type="match status" value="1"/>
</dbReference>
<protein>
    <submittedName>
        <fullName evidence="1">Serine/threonine protein phosphatase</fullName>
    </submittedName>
</protein>
<dbReference type="GO" id="GO:0008803">
    <property type="term" value="F:bis(5'-nucleosyl)-tetraphosphatase (symmetrical) activity"/>
    <property type="evidence" value="ECO:0007669"/>
    <property type="project" value="TreeGrafter"/>
</dbReference>
<dbReference type="Pfam" id="PF00149">
    <property type="entry name" value="Metallophos"/>
    <property type="match status" value="1"/>
</dbReference>
<dbReference type="Proteomes" id="UP000467105">
    <property type="component" value="Chromosome"/>
</dbReference>
<sequence length="207" mass="22273">MTTAETAFIGDIHGNAVALDGLARLILNDPTVKHTVFLGDYVNKGADSAGVLDRLLRISETHAVTVLRGNHETEMLKALETGELAAFLKLGGATTIRSYVRRPVGADVIADFRSSVPADHVRFLRAMPDVYHAEQVVASHRPWTGGGTQFRISAHLPVGAYPVVGADFAHLDTGCSSPSGRLTAFRWPSRTFTQVDSIGRPVGRDQS</sequence>
<dbReference type="Gene3D" id="3.60.21.10">
    <property type="match status" value="1"/>
</dbReference>
<dbReference type="InterPro" id="IPR006186">
    <property type="entry name" value="Ser/Thr-sp_prot-phosphatase"/>
</dbReference>
<gene>
    <name evidence="1" type="ORF">MPRM_09350</name>
</gene>
<dbReference type="EMBL" id="AP022614">
    <property type="protein sequence ID" value="BBZ43654.1"/>
    <property type="molecule type" value="Genomic_DNA"/>
</dbReference>
<dbReference type="GO" id="GO:0016791">
    <property type="term" value="F:phosphatase activity"/>
    <property type="evidence" value="ECO:0007669"/>
    <property type="project" value="TreeGrafter"/>
</dbReference>
<proteinExistence type="predicted"/>